<feature type="region of interest" description="Disordered" evidence="5">
    <location>
        <begin position="1"/>
        <end position="29"/>
    </location>
</feature>
<name>A0A267GVM8_9PLAT</name>
<organism evidence="9 10">
    <name type="scientific">Macrostomum lignano</name>
    <dbReference type="NCBI Taxonomy" id="282301"/>
    <lineage>
        <taxon>Eukaryota</taxon>
        <taxon>Metazoa</taxon>
        <taxon>Spiralia</taxon>
        <taxon>Lophotrochozoa</taxon>
        <taxon>Platyhelminthes</taxon>
        <taxon>Rhabditophora</taxon>
        <taxon>Macrostomorpha</taxon>
        <taxon>Macrostomida</taxon>
        <taxon>Macrostomidae</taxon>
        <taxon>Macrostomum</taxon>
    </lineage>
</organism>
<evidence type="ECO:0000256" key="3">
    <source>
        <dbReference type="ARBA" id="ARBA00022833"/>
    </source>
</evidence>
<evidence type="ECO:0000313" key="7">
    <source>
        <dbReference type="EMBL" id="PAA58824.1"/>
    </source>
</evidence>
<dbReference type="EMBL" id="NIVC01002327">
    <property type="protein sequence ID" value="PAA58824.1"/>
    <property type="molecule type" value="Genomic_DNA"/>
</dbReference>
<dbReference type="AlphaFoldDB" id="A0A267GVM8"/>
<evidence type="ECO:0000259" key="6">
    <source>
        <dbReference type="PROSITE" id="PS50865"/>
    </source>
</evidence>
<dbReference type="Proteomes" id="UP000215902">
    <property type="component" value="Unassembled WGS sequence"/>
</dbReference>
<dbReference type="Pfam" id="PF01753">
    <property type="entry name" value="zf-MYND"/>
    <property type="match status" value="1"/>
</dbReference>
<proteinExistence type="predicted"/>
<dbReference type="GO" id="GO:0008270">
    <property type="term" value="F:zinc ion binding"/>
    <property type="evidence" value="ECO:0007669"/>
    <property type="project" value="UniProtKB-KW"/>
</dbReference>
<keyword evidence="10" id="KW-1185">Reference proteome</keyword>
<feature type="domain" description="MYND-type" evidence="6">
    <location>
        <begin position="74"/>
        <end position="112"/>
    </location>
</feature>
<evidence type="ECO:0000313" key="8">
    <source>
        <dbReference type="EMBL" id="PAA58829.1"/>
    </source>
</evidence>
<evidence type="ECO:0000313" key="9">
    <source>
        <dbReference type="EMBL" id="PAA90083.1"/>
    </source>
</evidence>
<protein>
    <recommendedName>
        <fullName evidence="6">MYND-type domain-containing protein</fullName>
    </recommendedName>
</protein>
<keyword evidence="3" id="KW-0862">Zinc</keyword>
<keyword evidence="1" id="KW-0479">Metal-binding</keyword>
<evidence type="ECO:0000313" key="10">
    <source>
        <dbReference type="Proteomes" id="UP000215902"/>
    </source>
</evidence>
<comment type="caution">
    <text evidence="9">The sequence shown here is derived from an EMBL/GenBank/DDBJ whole genome shotgun (WGS) entry which is preliminary data.</text>
</comment>
<accession>A0A267GVM8</accession>
<dbReference type="InterPro" id="IPR002893">
    <property type="entry name" value="Znf_MYND"/>
</dbReference>
<dbReference type="SUPFAM" id="SSF144232">
    <property type="entry name" value="HIT/MYND zinc finger-like"/>
    <property type="match status" value="1"/>
</dbReference>
<dbReference type="EMBL" id="NIVC01002326">
    <property type="protein sequence ID" value="PAA58829.1"/>
    <property type="molecule type" value="Genomic_DNA"/>
</dbReference>
<dbReference type="PROSITE" id="PS01360">
    <property type="entry name" value="ZF_MYND_1"/>
    <property type="match status" value="1"/>
</dbReference>
<evidence type="ECO:0000256" key="4">
    <source>
        <dbReference type="PROSITE-ProRule" id="PRU00134"/>
    </source>
</evidence>
<gene>
    <name evidence="9" type="ORF">BOX15_Mlig032808g1</name>
    <name evidence="8" type="ORF">BOX15_Mlig033648g1</name>
    <name evidence="7" type="ORF">BOX15_Mlig033648g4</name>
</gene>
<evidence type="ECO:0000256" key="2">
    <source>
        <dbReference type="ARBA" id="ARBA00022771"/>
    </source>
</evidence>
<dbReference type="EMBL" id="NIVC01000127">
    <property type="protein sequence ID" value="PAA90083.1"/>
    <property type="molecule type" value="Genomic_DNA"/>
</dbReference>
<keyword evidence="2 4" id="KW-0863">Zinc-finger</keyword>
<feature type="non-terminal residue" evidence="9">
    <location>
        <position position="1"/>
    </location>
</feature>
<dbReference type="Gene3D" id="6.10.140.2220">
    <property type="match status" value="1"/>
</dbReference>
<dbReference type="PROSITE" id="PS50865">
    <property type="entry name" value="ZF_MYND_2"/>
    <property type="match status" value="1"/>
</dbReference>
<sequence>PASRQAAMQKASLKDRSNNSSSTGRVCQVGKSKETFSTTATANRSSKTKIQVKKVADNNKDFIDRLIDPRIGACSQCGKGAGSCRRCGACTNRWYCGRECQRKDWPMHKQECQTLARLRARCQFSERIGAAYCSEDDDVVADDHGEELLDCCGSSAFALPNMFVGRLFMGALPGSVFLQTWPTGGRNKTVPIPVYLIDSNNEVLTDVKELLAGYKKLLGRPLPDLAGVVDVAIRRNMLIDDFLALPVDPTDPPVIFVA</sequence>
<evidence type="ECO:0000256" key="1">
    <source>
        <dbReference type="ARBA" id="ARBA00022723"/>
    </source>
</evidence>
<evidence type="ECO:0000256" key="5">
    <source>
        <dbReference type="SAM" id="MobiDB-lite"/>
    </source>
</evidence>
<dbReference type="STRING" id="282301.A0A267GVM8"/>
<reference evidence="9 10" key="1">
    <citation type="submission" date="2017-06" db="EMBL/GenBank/DDBJ databases">
        <title>A platform for efficient transgenesis in Macrostomum lignano, a flatworm model organism for stem cell research.</title>
        <authorList>
            <person name="Berezikov E."/>
        </authorList>
    </citation>
    <scope>NUCLEOTIDE SEQUENCE [LARGE SCALE GENOMIC DNA]</scope>
    <source>
        <strain evidence="9">DV1</strain>
        <tissue evidence="9">Whole organism</tissue>
    </source>
</reference>
<dbReference type="OrthoDB" id="3169036at2759"/>